<evidence type="ECO:0000256" key="1">
    <source>
        <dbReference type="ARBA" id="ARBA00022729"/>
    </source>
</evidence>
<dbReference type="GO" id="GO:0016020">
    <property type="term" value="C:membrane"/>
    <property type="evidence" value="ECO:0007669"/>
    <property type="project" value="InterPro"/>
</dbReference>
<dbReference type="AlphaFoldDB" id="A0A060Y7W5"/>
<dbReference type="GO" id="GO:0032420">
    <property type="term" value="C:stereocilium"/>
    <property type="evidence" value="ECO:0007669"/>
    <property type="project" value="TreeGrafter"/>
</dbReference>
<dbReference type="Gene3D" id="2.60.40.2030">
    <property type="match status" value="6"/>
</dbReference>
<reference evidence="5" key="2">
    <citation type="submission" date="2014-03" db="EMBL/GenBank/DDBJ databases">
        <authorList>
            <person name="Genoscope - CEA"/>
        </authorList>
    </citation>
    <scope>NUCLEOTIDE SEQUENCE</scope>
</reference>
<dbReference type="GO" id="GO:0005737">
    <property type="term" value="C:cytoplasm"/>
    <property type="evidence" value="ECO:0007669"/>
    <property type="project" value="TreeGrafter"/>
</dbReference>
<dbReference type="InterPro" id="IPR003644">
    <property type="entry name" value="Calx_beta"/>
</dbReference>
<dbReference type="GO" id="GO:0004930">
    <property type="term" value="F:G protein-coupled receptor activity"/>
    <property type="evidence" value="ECO:0007669"/>
    <property type="project" value="InterPro"/>
</dbReference>
<feature type="domain" description="Calx-beta" evidence="4">
    <location>
        <begin position="385"/>
        <end position="486"/>
    </location>
</feature>
<dbReference type="PANTHER" id="PTHR46682:SF1">
    <property type="entry name" value="ADHESION G-PROTEIN COUPLED RECEPTOR V1"/>
    <property type="match status" value="1"/>
</dbReference>
<dbReference type="Proteomes" id="UP000193380">
    <property type="component" value="Unassembled WGS sequence"/>
</dbReference>
<feature type="non-terminal residue" evidence="5">
    <location>
        <position position="869"/>
    </location>
</feature>
<dbReference type="GO" id="GO:0001965">
    <property type="term" value="F:G-protein alpha-subunit binding"/>
    <property type="evidence" value="ECO:0007669"/>
    <property type="project" value="TreeGrafter"/>
</dbReference>
<dbReference type="GO" id="GO:0010855">
    <property type="term" value="F:adenylate cyclase inhibitor activity"/>
    <property type="evidence" value="ECO:0007669"/>
    <property type="project" value="TreeGrafter"/>
</dbReference>
<dbReference type="STRING" id="8022.A0A060Y7W5"/>
<gene>
    <name evidence="5" type="ORF">GSONMT00023658001</name>
</gene>
<feature type="domain" description="Calx-beta" evidence="4">
    <location>
        <begin position="251"/>
        <end position="351"/>
    </location>
</feature>
<dbReference type="EMBL" id="FR906831">
    <property type="protein sequence ID" value="CDQ85494.1"/>
    <property type="molecule type" value="Genomic_DNA"/>
</dbReference>
<dbReference type="SUPFAM" id="SSF141072">
    <property type="entry name" value="CalX-like"/>
    <property type="match status" value="7"/>
</dbReference>
<dbReference type="GO" id="GO:0007601">
    <property type="term" value="P:visual perception"/>
    <property type="evidence" value="ECO:0007669"/>
    <property type="project" value="TreeGrafter"/>
</dbReference>
<dbReference type="InterPro" id="IPR038081">
    <property type="entry name" value="CalX-like_sf"/>
</dbReference>
<evidence type="ECO:0000256" key="3">
    <source>
        <dbReference type="ARBA" id="ARBA00022837"/>
    </source>
</evidence>
<sequence length="869" mass="92797">MRVIGGARLGVEISVTVTIPPNDSPLGSFGFQEKTFTISEPEFTSDPAAMATLTVVRSAEGEGAVTLMWRLEDTARDDLSPLNGTLVFNETESWRTLAIRALADAVLEGEENFTVQLLAAKSGAVIDPINGLATITILGDRAALGIVGIAEASRSILIGEPQGDYNGTALVSLVRGPGIFGEIQVYWNITPAVASEFEELSGVVTMRDRQSAATIRLKVLDDDTAEERRVYQLTLTSVTPGAGISPLAQRATVTMAASDLPHGLFSFVQGLIRASEEEGKVNVTVVRSMGRFGSVWVTYQTAGSVAVSGVDFTSASGRLLFGPGQTTRGVTLSIHDDDLPEGPEEFYLNITTVELLNDSNVDFSVREHGLQRDQPPAIGNVSSVMIVIQKSDNSEGVLEFLPDYVNITVEEDVGSASIPVVRRVGYYGLVTAEYTSRGLTARAGLDYILGNGSLTFLHGHNTSHINVSIIDDQDREDAETFEIQLSGATGGAILGTHLIARVTIAKSDSPNGVVRFLNASVITLVNPNSTLKFSLHLERAGGFVGNATITWIILGPNTKEVLPPVNTDIGDPVNGSFHFRDGEGGLRTIDLRILPHAEVEVAETFVVVLQLLSGDMDIDPRAGSVTLKIEKFGDPNGIVELTEEDLRERVYSEPTSGEGPLNISLLITRRHGVTGNVTVHWQILSDSDTTGDFSALNGSVVILDGQGGAEVVLTLLPDAVPELEELYLLRLSSVEGGATLNTNRSTTLFRVRANDEPHGVFGLAAERQAVVVVGRGAGLVRLLALNVMRQAGAFGNASVGYRISTGPGLNGQELLGGAAVGRVLIKHGEDSASDSVPISTQVREDSKIYSRPGLPWFYMILMHQWGIMH</sequence>
<dbReference type="GO" id="GO:0007605">
    <property type="term" value="P:sensory perception of sound"/>
    <property type="evidence" value="ECO:0007669"/>
    <property type="project" value="TreeGrafter"/>
</dbReference>
<proteinExistence type="predicted"/>
<dbReference type="FunFam" id="2.60.40.2030:FF:000021">
    <property type="entry name" value="Adhesion G protein-coupled receptor V1"/>
    <property type="match status" value="1"/>
</dbReference>
<keyword evidence="1" id="KW-0732">Signal</keyword>
<accession>A0A060Y7W5</accession>
<evidence type="ECO:0000313" key="5">
    <source>
        <dbReference type="EMBL" id="CDQ85494.1"/>
    </source>
</evidence>
<dbReference type="Pfam" id="PF03160">
    <property type="entry name" value="Calx-beta"/>
    <property type="match status" value="6"/>
</dbReference>
<evidence type="ECO:0000256" key="2">
    <source>
        <dbReference type="ARBA" id="ARBA00022737"/>
    </source>
</evidence>
<name>A0A060Y7W5_ONCMY</name>
<dbReference type="PaxDb" id="8022-A0A060Y7W5"/>
<keyword evidence="2" id="KW-0677">Repeat</keyword>
<evidence type="ECO:0000259" key="4">
    <source>
        <dbReference type="SMART" id="SM00237"/>
    </source>
</evidence>
<reference evidence="5" key="1">
    <citation type="journal article" date="2014" name="Nat. Commun.">
        <title>The rainbow trout genome provides novel insights into evolution after whole-genome duplication in vertebrates.</title>
        <authorList>
            <person name="Berthelot C."/>
            <person name="Brunet F."/>
            <person name="Chalopin D."/>
            <person name="Juanchich A."/>
            <person name="Bernard M."/>
            <person name="Noel B."/>
            <person name="Bento P."/>
            <person name="Da Silva C."/>
            <person name="Labadie K."/>
            <person name="Alberti A."/>
            <person name="Aury J.M."/>
            <person name="Louis A."/>
            <person name="Dehais P."/>
            <person name="Bardou P."/>
            <person name="Montfort J."/>
            <person name="Klopp C."/>
            <person name="Cabau C."/>
            <person name="Gaspin C."/>
            <person name="Thorgaard G.H."/>
            <person name="Boussaha M."/>
            <person name="Quillet E."/>
            <person name="Guyomard R."/>
            <person name="Galiana D."/>
            <person name="Bobe J."/>
            <person name="Volff J.N."/>
            <person name="Genet C."/>
            <person name="Wincker P."/>
            <person name="Jaillon O."/>
            <person name="Roest Crollius H."/>
            <person name="Guiguen Y."/>
        </authorList>
    </citation>
    <scope>NUCLEOTIDE SEQUENCE [LARGE SCALE GENOMIC DNA]</scope>
</reference>
<dbReference type="GO" id="GO:0071277">
    <property type="term" value="P:cellular response to calcium ion"/>
    <property type="evidence" value="ECO:0007669"/>
    <property type="project" value="TreeGrafter"/>
</dbReference>
<protein>
    <recommendedName>
        <fullName evidence="4">Calx-beta domain-containing protein</fullName>
    </recommendedName>
</protein>
<dbReference type="SMART" id="SM00237">
    <property type="entry name" value="Calx_beta"/>
    <property type="match status" value="3"/>
</dbReference>
<feature type="domain" description="Calx-beta" evidence="4">
    <location>
        <begin position="15"/>
        <end position="118"/>
    </location>
</feature>
<evidence type="ECO:0000313" key="6">
    <source>
        <dbReference type="Proteomes" id="UP000193380"/>
    </source>
</evidence>
<dbReference type="PANTHER" id="PTHR46682">
    <property type="entry name" value="ADHESION G-PROTEIN COUPLED RECEPTOR V1"/>
    <property type="match status" value="1"/>
</dbReference>
<dbReference type="InterPro" id="IPR026919">
    <property type="entry name" value="ADGRV1"/>
</dbReference>
<organism evidence="5 6">
    <name type="scientific">Oncorhynchus mykiss</name>
    <name type="common">Rainbow trout</name>
    <name type="synonym">Salmo gairdneri</name>
    <dbReference type="NCBI Taxonomy" id="8022"/>
    <lineage>
        <taxon>Eukaryota</taxon>
        <taxon>Metazoa</taxon>
        <taxon>Chordata</taxon>
        <taxon>Craniata</taxon>
        <taxon>Vertebrata</taxon>
        <taxon>Euteleostomi</taxon>
        <taxon>Actinopterygii</taxon>
        <taxon>Neopterygii</taxon>
        <taxon>Teleostei</taxon>
        <taxon>Protacanthopterygii</taxon>
        <taxon>Salmoniformes</taxon>
        <taxon>Salmonidae</taxon>
        <taxon>Salmoninae</taxon>
        <taxon>Oncorhynchus</taxon>
    </lineage>
</organism>
<keyword evidence="3" id="KW-0106">Calcium</keyword>